<dbReference type="SUPFAM" id="SSF51206">
    <property type="entry name" value="cAMP-binding domain-like"/>
    <property type="match status" value="1"/>
</dbReference>
<dbReference type="InterPro" id="IPR018490">
    <property type="entry name" value="cNMP-bd_dom_sf"/>
</dbReference>
<dbReference type="STRING" id="1492898.SY85_14685"/>
<dbReference type="Gene3D" id="2.60.120.10">
    <property type="entry name" value="Jelly Rolls"/>
    <property type="match status" value="1"/>
</dbReference>
<dbReference type="InterPro" id="IPR014710">
    <property type="entry name" value="RmlC-like_jellyroll"/>
</dbReference>
<proteinExistence type="predicted"/>
<protein>
    <recommendedName>
        <fullName evidence="3">Cyclic nucleotide-binding domain-containing protein</fullName>
    </recommendedName>
</protein>
<evidence type="ECO:0000313" key="2">
    <source>
        <dbReference type="Proteomes" id="UP000077177"/>
    </source>
</evidence>
<dbReference type="KEGG" id="fla:SY85_14685"/>
<reference evidence="1 2" key="2">
    <citation type="journal article" date="2016" name="Int. J. Syst. Evol. Microbiol.">
        <title>Flavisolibacter tropicus sp. nov., isolated from tropical soil.</title>
        <authorList>
            <person name="Lee J.J."/>
            <person name="Kang M.S."/>
            <person name="Kim G.S."/>
            <person name="Lee C.S."/>
            <person name="Lim S."/>
            <person name="Lee J."/>
            <person name="Roh S.H."/>
            <person name="Kang H."/>
            <person name="Ha J.M."/>
            <person name="Bae S."/>
            <person name="Jung H.Y."/>
            <person name="Kim M.K."/>
        </authorList>
    </citation>
    <scope>NUCLEOTIDE SEQUENCE [LARGE SCALE GENOMIC DNA]</scope>
    <source>
        <strain evidence="1 2">LCS9</strain>
    </source>
</reference>
<reference evidence="2" key="1">
    <citation type="submission" date="2015-01" db="EMBL/GenBank/DDBJ databases">
        <title>Flavisolibacter sp./LCS9/ whole genome sequencing.</title>
        <authorList>
            <person name="Kim M.K."/>
            <person name="Srinivasan S."/>
            <person name="Lee J.-J."/>
        </authorList>
    </citation>
    <scope>NUCLEOTIDE SEQUENCE [LARGE SCALE GENOMIC DNA]</scope>
    <source>
        <strain evidence="2">LCS9</strain>
    </source>
</reference>
<keyword evidence="2" id="KW-1185">Reference proteome</keyword>
<name>A0A172TWV0_9BACT</name>
<dbReference type="PATRIC" id="fig|1492898.3.peg.3182"/>
<dbReference type="OrthoDB" id="663011at2"/>
<dbReference type="Proteomes" id="UP000077177">
    <property type="component" value="Chromosome"/>
</dbReference>
<accession>A0A172TWV0</accession>
<evidence type="ECO:0000313" key="1">
    <source>
        <dbReference type="EMBL" id="ANE51565.1"/>
    </source>
</evidence>
<gene>
    <name evidence="1" type="ORF">SY85_14685</name>
</gene>
<dbReference type="RefSeq" id="WP_066405666.1">
    <property type="nucleotide sequence ID" value="NZ_CP011390.1"/>
</dbReference>
<organism evidence="1 2">
    <name type="scientific">Flavisolibacter tropicus</name>
    <dbReference type="NCBI Taxonomy" id="1492898"/>
    <lineage>
        <taxon>Bacteria</taxon>
        <taxon>Pseudomonadati</taxon>
        <taxon>Bacteroidota</taxon>
        <taxon>Chitinophagia</taxon>
        <taxon>Chitinophagales</taxon>
        <taxon>Chitinophagaceae</taxon>
        <taxon>Flavisolibacter</taxon>
    </lineage>
</organism>
<sequence length="207" mass="24202">MSISPLHLTKYRKHVEAYVTFTDEEWELFAGHLYLKEVKKKECWVTSTHTCKEVGYILSGSFRFFFVRDGVEISNYFCFANELISAYGSFLKQQPGPGSIQAMEDATLICFSYNSLQELLNDERIAFKMERFGRKVAEYLICCFEERLTAFITQSPEQRYMDLLERNAELLQRIPQHYVANYLGITPESLSRIRKRLMNAKGKRKVA</sequence>
<dbReference type="AlphaFoldDB" id="A0A172TWV0"/>
<dbReference type="EMBL" id="CP011390">
    <property type="protein sequence ID" value="ANE51565.1"/>
    <property type="molecule type" value="Genomic_DNA"/>
</dbReference>
<evidence type="ECO:0008006" key="3">
    <source>
        <dbReference type="Google" id="ProtNLM"/>
    </source>
</evidence>